<gene>
    <name evidence="8" type="ORF">CWI83_00565</name>
</gene>
<feature type="transmembrane region" description="Helical" evidence="6">
    <location>
        <begin position="196"/>
        <end position="213"/>
    </location>
</feature>
<feature type="domain" description="Cytochrome b561 bacterial/Ni-hydrogenase" evidence="7">
    <location>
        <begin position="10"/>
        <end position="179"/>
    </location>
</feature>
<dbReference type="Gene3D" id="1.20.950.20">
    <property type="entry name" value="Transmembrane di-heme cytochromes, Chain C"/>
    <property type="match status" value="1"/>
</dbReference>
<evidence type="ECO:0000256" key="3">
    <source>
        <dbReference type="ARBA" id="ARBA00022692"/>
    </source>
</evidence>
<dbReference type="Pfam" id="PF01292">
    <property type="entry name" value="Ni_hydr_CYTB"/>
    <property type="match status" value="1"/>
</dbReference>
<evidence type="ECO:0000259" key="7">
    <source>
        <dbReference type="Pfam" id="PF01292"/>
    </source>
</evidence>
<feature type="transmembrane region" description="Helical" evidence="6">
    <location>
        <begin position="44"/>
        <end position="61"/>
    </location>
</feature>
<dbReference type="SUPFAM" id="SSF81342">
    <property type="entry name" value="Transmembrane di-heme cytochromes"/>
    <property type="match status" value="1"/>
</dbReference>
<keyword evidence="4 6" id="KW-1133">Transmembrane helix</keyword>
<evidence type="ECO:0000256" key="2">
    <source>
        <dbReference type="ARBA" id="ARBA00022475"/>
    </source>
</evidence>
<dbReference type="PANTHER" id="PTHR30485">
    <property type="entry name" value="NI/FE-HYDROGENASE 1 B-TYPE CYTOCHROME SUBUNIT"/>
    <property type="match status" value="1"/>
</dbReference>
<keyword evidence="5 6" id="KW-0472">Membrane</keyword>
<keyword evidence="9" id="KW-1185">Reference proteome</keyword>
<reference evidence="8 9" key="1">
    <citation type="journal article" date="2011" name="Front. Microbiol.">
        <title>Genomic signatures of strain selection and enhancement in Bacillus atrophaeus var. globigii, a historical biowarfare simulant.</title>
        <authorList>
            <person name="Gibbons H.S."/>
            <person name="Broomall S.M."/>
            <person name="McNew L.A."/>
            <person name="Daligault H."/>
            <person name="Chapman C."/>
            <person name="Bruce D."/>
            <person name="Karavis M."/>
            <person name="Krepps M."/>
            <person name="McGregor P.A."/>
            <person name="Hong C."/>
            <person name="Park K.H."/>
            <person name="Akmal A."/>
            <person name="Feldman A."/>
            <person name="Lin J.S."/>
            <person name="Chang W.E."/>
            <person name="Higgs B.W."/>
            <person name="Demirev P."/>
            <person name="Lindquist J."/>
            <person name="Liem A."/>
            <person name="Fochler E."/>
            <person name="Read T.D."/>
            <person name="Tapia R."/>
            <person name="Johnson S."/>
            <person name="Bishop-Lilly K.A."/>
            <person name="Detter C."/>
            <person name="Han C."/>
            <person name="Sozhamannan S."/>
            <person name="Rosenzweig C.N."/>
            <person name="Skowronski E.W."/>
        </authorList>
    </citation>
    <scope>NUCLEOTIDE SEQUENCE [LARGE SCALE GENOMIC DNA]</scope>
    <source>
        <strain evidence="8 9">PIT1</strain>
    </source>
</reference>
<comment type="subcellular location">
    <subcellularLocation>
        <location evidence="1">Cell membrane</location>
        <topology evidence="1">Multi-pass membrane protein</topology>
    </subcellularLocation>
</comment>
<feature type="transmembrane region" description="Helical" evidence="6">
    <location>
        <begin position="146"/>
        <end position="167"/>
    </location>
</feature>
<dbReference type="OrthoDB" id="196472at2"/>
<dbReference type="GO" id="GO:0020037">
    <property type="term" value="F:heme binding"/>
    <property type="evidence" value="ECO:0007669"/>
    <property type="project" value="TreeGrafter"/>
</dbReference>
<dbReference type="EMBL" id="PIQG01000001">
    <property type="protein sequence ID" value="RUO79048.1"/>
    <property type="molecule type" value="Genomic_DNA"/>
</dbReference>
<dbReference type="GO" id="GO:0005886">
    <property type="term" value="C:plasma membrane"/>
    <property type="evidence" value="ECO:0007669"/>
    <property type="project" value="UniProtKB-SubCell"/>
</dbReference>
<proteinExistence type="predicted"/>
<keyword evidence="3 6" id="KW-0812">Transmembrane</keyword>
<dbReference type="Proteomes" id="UP000288279">
    <property type="component" value="Unassembled WGS sequence"/>
</dbReference>
<evidence type="ECO:0000256" key="6">
    <source>
        <dbReference type="SAM" id="Phobius"/>
    </source>
</evidence>
<evidence type="ECO:0000256" key="1">
    <source>
        <dbReference type="ARBA" id="ARBA00004651"/>
    </source>
</evidence>
<dbReference type="InterPro" id="IPR016174">
    <property type="entry name" value="Di-haem_cyt_TM"/>
</dbReference>
<comment type="caution">
    <text evidence="8">The sequence shown here is derived from an EMBL/GenBank/DDBJ whole genome shotgun (WGS) entry which is preliminary data.</text>
</comment>
<dbReference type="PANTHER" id="PTHR30485:SF2">
    <property type="entry name" value="BLL0597 PROTEIN"/>
    <property type="match status" value="1"/>
</dbReference>
<dbReference type="GO" id="GO:0009055">
    <property type="term" value="F:electron transfer activity"/>
    <property type="evidence" value="ECO:0007669"/>
    <property type="project" value="InterPro"/>
</dbReference>
<evidence type="ECO:0000256" key="5">
    <source>
        <dbReference type="ARBA" id="ARBA00023136"/>
    </source>
</evidence>
<keyword evidence="2" id="KW-1003">Cell membrane</keyword>
<accession>A0A432ZME7</accession>
<dbReference type="RefSeq" id="WP_126824300.1">
    <property type="nucleotide sequence ID" value="NZ_PIQG01000001.1"/>
</dbReference>
<protein>
    <recommendedName>
        <fullName evidence="7">Cytochrome b561 bacterial/Ni-hydrogenase domain-containing protein</fullName>
    </recommendedName>
</protein>
<feature type="transmembrane region" description="Helical" evidence="6">
    <location>
        <begin position="14"/>
        <end position="32"/>
    </location>
</feature>
<name>A0A432ZME7_9GAMM</name>
<feature type="transmembrane region" description="Helical" evidence="6">
    <location>
        <begin position="96"/>
        <end position="117"/>
    </location>
</feature>
<dbReference type="InterPro" id="IPR051542">
    <property type="entry name" value="Hydrogenase_cytochrome"/>
</dbReference>
<evidence type="ECO:0000256" key="4">
    <source>
        <dbReference type="ARBA" id="ARBA00022989"/>
    </source>
</evidence>
<sequence length="214" mass="23803">MSGAQQKVKVWDGFVRIFHWLLVLLFAGLWWTAENHEMERHGQLGYILVGLLVARILWGLWGSETARFSQFVRSPKAVIGYLKDTEAKPSVGHNPLGGWSVIVLLLLLLAQVVTGLFNSDDILFSGPLAHLVKGDLAEAIGEIHEIVFEVLLVLIAVHIIAIVVYRLRGKNLLIAMLTGWQRADAKITAPRIRSGLWGMVLAAVCIAASWWYFA</sequence>
<organism evidence="8 9">
    <name type="scientific">Pseudidiomarina taiwanensis</name>
    <dbReference type="NCBI Taxonomy" id="337250"/>
    <lineage>
        <taxon>Bacteria</taxon>
        <taxon>Pseudomonadati</taxon>
        <taxon>Pseudomonadota</taxon>
        <taxon>Gammaproteobacteria</taxon>
        <taxon>Alteromonadales</taxon>
        <taxon>Idiomarinaceae</taxon>
        <taxon>Pseudidiomarina</taxon>
    </lineage>
</organism>
<evidence type="ECO:0000313" key="8">
    <source>
        <dbReference type="EMBL" id="RUO79048.1"/>
    </source>
</evidence>
<evidence type="ECO:0000313" key="9">
    <source>
        <dbReference type="Proteomes" id="UP000288279"/>
    </source>
</evidence>
<dbReference type="AlphaFoldDB" id="A0A432ZME7"/>
<dbReference type="InterPro" id="IPR011577">
    <property type="entry name" value="Cyt_b561_bac/Ni-Hgenase"/>
</dbReference>
<dbReference type="GO" id="GO:0022904">
    <property type="term" value="P:respiratory electron transport chain"/>
    <property type="evidence" value="ECO:0007669"/>
    <property type="project" value="InterPro"/>
</dbReference>